<dbReference type="InterPro" id="IPR011333">
    <property type="entry name" value="SKP1/BTB/POZ_sf"/>
</dbReference>
<evidence type="ECO:0000313" key="6">
    <source>
        <dbReference type="Proteomes" id="UP000270296"/>
    </source>
</evidence>
<dbReference type="PANTHER" id="PTHR45774:SF3">
    <property type="entry name" value="BTB (POZ) DOMAIN-CONTAINING 2B-RELATED"/>
    <property type="match status" value="1"/>
</dbReference>
<feature type="domain" description="BTB" evidence="3">
    <location>
        <begin position="1"/>
        <end position="69"/>
    </location>
</feature>
<dbReference type="EMBL" id="UZAM01012544">
    <property type="protein sequence ID" value="VDP22348.1"/>
    <property type="molecule type" value="Genomic_DNA"/>
</dbReference>
<gene>
    <name evidence="5" type="ORF">SBAD_LOCUS9291</name>
</gene>
<dbReference type="InterPro" id="IPR000210">
    <property type="entry name" value="BTB/POZ_dom"/>
</dbReference>
<evidence type="ECO:0000313" key="5">
    <source>
        <dbReference type="EMBL" id="VDP22348.1"/>
    </source>
</evidence>
<evidence type="ECO:0000313" key="7">
    <source>
        <dbReference type="WBParaSite" id="SBAD_0000962401-mRNA-1"/>
    </source>
</evidence>
<dbReference type="Gene3D" id="3.30.710.10">
    <property type="entry name" value="Potassium Channel Kv1.1, Chain A"/>
    <property type="match status" value="1"/>
</dbReference>
<reference evidence="5 6" key="2">
    <citation type="submission" date="2018-11" db="EMBL/GenBank/DDBJ databases">
        <authorList>
            <consortium name="Pathogen Informatics"/>
        </authorList>
    </citation>
    <scope>NUCLEOTIDE SEQUENCE [LARGE SCALE GENOMIC DNA]</scope>
</reference>
<evidence type="ECO:0000259" key="4">
    <source>
        <dbReference type="Pfam" id="PF08005"/>
    </source>
</evidence>
<dbReference type="Gene3D" id="2.60.120.820">
    <property type="entry name" value="PHR domain"/>
    <property type="match status" value="1"/>
</dbReference>
<dbReference type="AlphaFoldDB" id="A0A183J093"/>
<dbReference type="Gene3D" id="1.25.40.420">
    <property type="match status" value="1"/>
</dbReference>
<dbReference type="Proteomes" id="UP000270296">
    <property type="component" value="Unassembled WGS sequence"/>
</dbReference>
<dbReference type="OrthoDB" id="636773at2759"/>
<sequence>MFTGAMDPSEKEDIEIPDIEYSVFVALLKFLYSDIAEVDSENATALLYAAKKYAVRGLEVSCVGFLIEHLSPDNAMMLLSHARLFDEKVLSNVSVLDRDTLRVREISLFLALLRWSAQQCRKRAFYITPENQRKILAPLLQKIRFPLMAVDEFAEHVAQSGILTDKELVNLFIFFNAKIKPEVPFSDVPRCTTVEQVINRFQRIEDRWGYNGAPDKIKFMVNRRIYLVGFGLYGSVHGPTEYTVKIQLINGVNGKVLACNDTSFQCDGSIKTFKVLFSEPVKLEPCFPYIASAQISGPDSHYGSKGLQRVVFQPVCGPAVTFQFSYSGYGNNNGTSVEDGQIPEIYFYTKMRG</sequence>
<dbReference type="GO" id="GO:0022008">
    <property type="term" value="P:neurogenesis"/>
    <property type="evidence" value="ECO:0007669"/>
    <property type="project" value="TreeGrafter"/>
</dbReference>
<dbReference type="SUPFAM" id="SSF54695">
    <property type="entry name" value="POZ domain"/>
    <property type="match status" value="1"/>
</dbReference>
<keyword evidence="2" id="KW-0963">Cytoplasm</keyword>
<accession>A0A183J093</accession>
<dbReference type="InterPro" id="IPR012983">
    <property type="entry name" value="PHR"/>
</dbReference>
<name>A0A183J093_9BILA</name>
<comment type="subcellular location">
    <subcellularLocation>
        <location evidence="1">Cytoplasm</location>
    </subcellularLocation>
</comment>
<dbReference type="PANTHER" id="PTHR45774">
    <property type="entry name" value="BTB/POZ DOMAIN-CONTAINING"/>
    <property type="match status" value="1"/>
</dbReference>
<protein>
    <submittedName>
        <fullName evidence="7">BTB domain-containing protein</fullName>
    </submittedName>
</protein>
<reference evidence="7" key="1">
    <citation type="submission" date="2016-06" db="UniProtKB">
        <authorList>
            <consortium name="WormBaseParasite"/>
        </authorList>
    </citation>
    <scope>IDENTIFICATION</scope>
</reference>
<dbReference type="InterPro" id="IPR038648">
    <property type="entry name" value="PHR_sf"/>
</dbReference>
<evidence type="ECO:0000256" key="2">
    <source>
        <dbReference type="ARBA" id="ARBA00022490"/>
    </source>
</evidence>
<feature type="domain" description="PHR" evidence="4">
    <location>
        <begin position="199"/>
        <end position="348"/>
    </location>
</feature>
<dbReference type="Pfam" id="PF08005">
    <property type="entry name" value="PHR"/>
    <property type="match status" value="1"/>
</dbReference>
<dbReference type="WBParaSite" id="SBAD_0000962401-mRNA-1">
    <property type="protein sequence ID" value="SBAD_0000962401-mRNA-1"/>
    <property type="gene ID" value="SBAD_0000962401"/>
</dbReference>
<evidence type="ECO:0000259" key="3">
    <source>
        <dbReference type="Pfam" id="PF00651"/>
    </source>
</evidence>
<keyword evidence="6" id="KW-1185">Reference proteome</keyword>
<dbReference type="GO" id="GO:0005829">
    <property type="term" value="C:cytosol"/>
    <property type="evidence" value="ECO:0007669"/>
    <property type="project" value="TreeGrafter"/>
</dbReference>
<organism evidence="7">
    <name type="scientific">Soboliphyme baturini</name>
    <dbReference type="NCBI Taxonomy" id="241478"/>
    <lineage>
        <taxon>Eukaryota</taxon>
        <taxon>Metazoa</taxon>
        <taxon>Ecdysozoa</taxon>
        <taxon>Nematoda</taxon>
        <taxon>Enoplea</taxon>
        <taxon>Dorylaimia</taxon>
        <taxon>Dioctophymatida</taxon>
        <taxon>Dioctophymatoidea</taxon>
        <taxon>Soboliphymatidae</taxon>
        <taxon>Soboliphyme</taxon>
    </lineage>
</organism>
<dbReference type="Pfam" id="PF00651">
    <property type="entry name" value="BTB"/>
    <property type="match status" value="1"/>
</dbReference>
<proteinExistence type="predicted"/>
<dbReference type="GO" id="GO:0000932">
    <property type="term" value="C:P-body"/>
    <property type="evidence" value="ECO:0007669"/>
    <property type="project" value="TreeGrafter"/>
</dbReference>
<evidence type="ECO:0000256" key="1">
    <source>
        <dbReference type="ARBA" id="ARBA00004496"/>
    </source>
</evidence>